<dbReference type="Pfam" id="PF06581">
    <property type="entry name" value="p31comet"/>
    <property type="match status" value="1"/>
</dbReference>
<dbReference type="InterPro" id="IPR009511">
    <property type="entry name" value="MAD1/Cdc20-bound-Mad2-bd"/>
</dbReference>
<dbReference type="Proteomes" id="UP001519460">
    <property type="component" value="Unassembled WGS sequence"/>
</dbReference>
<keyword evidence="2" id="KW-1185">Reference proteome</keyword>
<comment type="caution">
    <text evidence="1">The sequence shown here is derived from an EMBL/GenBank/DDBJ whole genome shotgun (WGS) entry which is preliminary data.</text>
</comment>
<dbReference type="PANTHER" id="PTHR15681">
    <property type="entry name" value="MAD2L1-BINDING PROTEIN"/>
    <property type="match status" value="1"/>
</dbReference>
<reference evidence="1 2" key="1">
    <citation type="journal article" date="2023" name="Sci. Data">
        <title>Genome assembly of the Korean intertidal mud-creeper Batillaria attramentaria.</title>
        <authorList>
            <person name="Patra A.K."/>
            <person name="Ho P.T."/>
            <person name="Jun S."/>
            <person name="Lee S.J."/>
            <person name="Kim Y."/>
            <person name="Won Y.J."/>
        </authorList>
    </citation>
    <scope>NUCLEOTIDE SEQUENCE [LARGE SCALE GENOMIC DNA]</scope>
    <source>
        <strain evidence="1">Wonlab-2016</strain>
    </source>
</reference>
<dbReference type="EMBL" id="JACVVK020000519">
    <property type="protein sequence ID" value="KAK7468207.1"/>
    <property type="molecule type" value="Genomic_DNA"/>
</dbReference>
<dbReference type="AlphaFoldDB" id="A0ABD0JB49"/>
<evidence type="ECO:0000313" key="1">
    <source>
        <dbReference type="EMBL" id="KAK7468207.1"/>
    </source>
</evidence>
<name>A0ABD0JB49_9CAEN</name>
<accession>A0ABD0JB49</accession>
<sequence length="327" mass="36232">MAGCSKQFEFVFDGGLQSSTRALLVNEVIKHLLYERNQIPLQFDFLRQQLALAETDNAQQPSTKPLSSQSQVDRKAKSVISNLDNMFENIIKAFETCPEIQKAVVLLGSTPATPKESYIINLPHLCPEADNISLKSSKQALFQHLVAEQVLSSDLPLGPTNLYVVLCAPRTASHLPGFIPKASFKVPSRGHCLTLNMLCRQPTFACQDLTFEDTEVEISGIEPLSLECSSLDATVAYHVMSPSPEKRARLQSQFHLDKRKRHLSNPDKDFDLTKIHFSTPLIGSTPKISASNQPLGSLDLYNGTNCGQSHSQSVWFQCSTVVKGYRV</sequence>
<gene>
    <name evidence="1" type="ORF">BaRGS_00036568</name>
</gene>
<evidence type="ECO:0000313" key="2">
    <source>
        <dbReference type="Proteomes" id="UP001519460"/>
    </source>
</evidence>
<dbReference type="PANTHER" id="PTHR15681:SF1">
    <property type="entry name" value="MAD2L1-BINDING PROTEIN"/>
    <property type="match status" value="1"/>
</dbReference>
<proteinExistence type="predicted"/>
<evidence type="ECO:0008006" key="3">
    <source>
        <dbReference type="Google" id="ProtNLM"/>
    </source>
</evidence>
<organism evidence="1 2">
    <name type="scientific">Batillaria attramentaria</name>
    <dbReference type="NCBI Taxonomy" id="370345"/>
    <lineage>
        <taxon>Eukaryota</taxon>
        <taxon>Metazoa</taxon>
        <taxon>Spiralia</taxon>
        <taxon>Lophotrochozoa</taxon>
        <taxon>Mollusca</taxon>
        <taxon>Gastropoda</taxon>
        <taxon>Caenogastropoda</taxon>
        <taxon>Sorbeoconcha</taxon>
        <taxon>Cerithioidea</taxon>
        <taxon>Batillariidae</taxon>
        <taxon>Batillaria</taxon>
    </lineage>
</organism>
<dbReference type="InterPro" id="IPR053729">
    <property type="entry name" value="MAD2L1BP_domain_sf"/>
</dbReference>
<dbReference type="Gene3D" id="3.30.900.20">
    <property type="match status" value="1"/>
</dbReference>
<protein>
    <recommendedName>
        <fullName evidence="3">MAD2L1-binding protein</fullName>
    </recommendedName>
</protein>